<evidence type="ECO:0000313" key="2">
    <source>
        <dbReference type="EMBL" id="GAA6268983.1"/>
    </source>
</evidence>
<sequence length="263" mass="29504">MRVYGALLKNGFLTQLTHKGQYAMRMLAKIMGWSTGLIMVLILLKRFGQIGGWNREEILLLYAFDVLSYSVAATFFMGSFGKLYRLIRQGELDCVLTKPTDPMLYMAATHVSAGYTSNYLIGGAVLLICMIRLEIPITLSNVFWLAADLAGASLIQAAGFVFTAVPAFWIGDSEGLYRLLYKNLTEFIQYPLSIYHRGIRELLTFVLPYAFISYYPVQLFISRQEGICSGIFRYLTPAVGCGAFFLSRIFWQLGLRAYSGTGS</sequence>
<gene>
    <name evidence="2" type="ORF">F130042H8_20430</name>
</gene>
<keyword evidence="1" id="KW-0472">Membrane</keyword>
<dbReference type="PANTHER" id="PTHR36833:SF1">
    <property type="entry name" value="INTEGRAL MEMBRANE TRANSPORT PROTEIN"/>
    <property type="match status" value="1"/>
</dbReference>
<feature type="transmembrane region" description="Helical" evidence="1">
    <location>
        <begin position="104"/>
        <end position="130"/>
    </location>
</feature>
<dbReference type="PANTHER" id="PTHR36833">
    <property type="entry name" value="SLR0610 PROTEIN-RELATED"/>
    <property type="match status" value="1"/>
</dbReference>
<feature type="transmembrane region" description="Helical" evidence="1">
    <location>
        <begin position="142"/>
        <end position="170"/>
    </location>
</feature>
<evidence type="ECO:0000313" key="3">
    <source>
        <dbReference type="Proteomes" id="UP001600894"/>
    </source>
</evidence>
<dbReference type="InterPro" id="IPR010390">
    <property type="entry name" value="ABC-2_transporter-like"/>
</dbReference>
<accession>A0ABQ0AY78</accession>
<protein>
    <submittedName>
        <fullName evidence="2">ABC-2 family transporter protein</fullName>
    </submittedName>
</protein>
<dbReference type="EMBL" id="BAABXL010000001">
    <property type="protein sequence ID" value="GAA6268983.1"/>
    <property type="molecule type" value="Genomic_DNA"/>
</dbReference>
<dbReference type="Pfam" id="PF06182">
    <property type="entry name" value="ABC2_membrane_6"/>
    <property type="match status" value="1"/>
</dbReference>
<feature type="transmembrane region" description="Helical" evidence="1">
    <location>
        <begin position="234"/>
        <end position="253"/>
    </location>
</feature>
<keyword evidence="1" id="KW-1133">Transmembrane helix</keyword>
<keyword evidence="3" id="KW-1185">Reference proteome</keyword>
<reference evidence="2 3" key="1">
    <citation type="submission" date="2024-04" db="EMBL/GenBank/DDBJ databases">
        <title>Defined microbial consortia suppress multidrug-resistant proinflammatory Enterobacteriaceae via ecological control.</title>
        <authorList>
            <person name="Furuichi M."/>
            <person name="Kawaguchi T."/>
            <person name="Pust M."/>
            <person name="Yasuma K."/>
            <person name="Plichta D."/>
            <person name="Hasegawa N."/>
            <person name="Ohya T."/>
            <person name="Bhattarai S."/>
            <person name="Sasajima S."/>
            <person name="Aoto Y."/>
            <person name="Tuganbaev T."/>
            <person name="Yaginuma M."/>
            <person name="Ueda M."/>
            <person name="Okahashi N."/>
            <person name="Amafuji K."/>
            <person name="Kiridooshi Y."/>
            <person name="Sugita K."/>
            <person name="Strazar M."/>
            <person name="Skelly A."/>
            <person name="Suda W."/>
            <person name="Hattori M."/>
            <person name="Nakamoto N."/>
            <person name="Caballero S."/>
            <person name="Norman J."/>
            <person name="Olle B."/>
            <person name="Tanoue T."/>
            <person name="Arita M."/>
            <person name="Bucci V."/>
            <person name="Atarashi K."/>
            <person name="Xavier R."/>
            <person name="Honda K."/>
        </authorList>
    </citation>
    <scope>NUCLEOTIDE SEQUENCE [LARGE SCALE GENOMIC DNA]</scope>
    <source>
        <strain evidence="3">f13</strain>
    </source>
</reference>
<proteinExistence type="predicted"/>
<feature type="transmembrane region" description="Helical" evidence="1">
    <location>
        <begin position="202"/>
        <end position="222"/>
    </location>
</feature>
<comment type="caution">
    <text evidence="2">The sequence shown here is derived from an EMBL/GenBank/DDBJ whole genome shotgun (WGS) entry which is preliminary data.</text>
</comment>
<organism evidence="2 3">
    <name type="scientific">Enterocloster alcoholdehydrogenati</name>
    <dbReference type="NCBI Taxonomy" id="2547410"/>
    <lineage>
        <taxon>Bacteria</taxon>
        <taxon>Bacillati</taxon>
        <taxon>Bacillota</taxon>
        <taxon>Clostridia</taxon>
        <taxon>Lachnospirales</taxon>
        <taxon>Lachnospiraceae</taxon>
        <taxon>Enterocloster</taxon>
    </lineage>
</organism>
<feature type="transmembrane region" description="Helical" evidence="1">
    <location>
        <begin position="59"/>
        <end position="84"/>
    </location>
</feature>
<name>A0ABQ0AY78_9FIRM</name>
<dbReference type="Proteomes" id="UP001600894">
    <property type="component" value="Unassembled WGS sequence"/>
</dbReference>
<feature type="transmembrane region" description="Helical" evidence="1">
    <location>
        <begin position="30"/>
        <end position="47"/>
    </location>
</feature>
<dbReference type="RefSeq" id="WP_390469897.1">
    <property type="nucleotide sequence ID" value="NZ_BAABXL010000001.1"/>
</dbReference>
<keyword evidence="1" id="KW-0812">Transmembrane</keyword>
<evidence type="ECO:0000256" key="1">
    <source>
        <dbReference type="SAM" id="Phobius"/>
    </source>
</evidence>